<evidence type="ECO:0000313" key="1">
    <source>
        <dbReference type="EMBL" id="CEA17002.1"/>
    </source>
</evidence>
<evidence type="ECO:0000313" key="2">
    <source>
        <dbReference type="Proteomes" id="UP000032417"/>
    </source>
</evidence>
<sequence length="236" mass="27229">MLELSNLTSIMERETISKNRVSPKNDKSRINTIKCPFFLIFALAIILFGTSCKNTTTIDDANNPENSTENVTKTSGNLKEDYNAWFQLQEKYVENFNLSIKEVQLSESSWNTQQLVVALVENVTDKERGGFFIAKDIHFSITALDEVITTLENIITQIKSDMRKYNCQRLYNTSYGITITFQYSSSESKWNNVKIYYASEEYPVEIKPEYLMSYIQGLKDCKQNIIDFTTGNWSNN</sequence>
<proteinExistence type="predicted"/>
<name>A0A098C511_9BACT</name>
<dbReference type="HOGENOM" id="CLU_1174565_0_0_10"/>
<organism evidence="1 2">
    <name type="scientific">Fermentimonas caenicola</name>
    <dbReference type="NCBI Taxonomy" id="1562970"/>
    <lineage>
        <taxon>Bacteria</taxon>
        <taxon>Pseudomonadati</taxon>
        <taxon>Bacteroidota</taxon>
        <taxon>Bacteroidia</taxon>
        <taxon>Bacteroidales</taxon>
        <taxon>Dysgonomonadaceae</taxon>
        <taxon>Fermentimonas</taxon>
    </lineage>
</organism>
<keyword evidence="2" id="KW-1185">Reference proteome</keyword>
<dbReference type="AlphaFoldDB" id="A0A098C511"/>
<protein>
    <submittedName>
        <fullName evidence="1">Uncharacterized protein</fullName>
    </submittedName>
</protein>
<dbReference type="KEGG" id="pbt:ING2E5B_2275"/>
<reference evidence="1 2" key="1">
    <citation type="submission" date="2014-08" db="EMBL/GenBank/DDBJ databases">
        <authorList>
            <person name="Wibberg D."/>
        </authorList>
    </citation>
    <scope>NUCLEOTIDE SEQUENCE [LARGE SCALE GENOMIC DNA]</scope>
    <source>
        <strain evidence="2">ING2-E5B</strain>
    </source>
</reference>
<dbReference type="Proteomes" id="UP000032417">
    <property type="component" value="Chromosome 1"/>
</dbReference>
<dbReference type="EMBL" id="LN515532">
    <property type="protein sequence ID" value="CEA17002.1"/>
    <property type="molecule type" value="Genomic_DNA"/>
</dbReference>
<gene>
    <name evidence="1" type="ORF">ING2E5B_2275</name>
</gene>
<accession>A0A098C511</accession>